<sequence>MAEVNTQKLGYAASTLTSCLTRVGLRIEADKTELMHFRNGRKPWRERVGDDPLGPPVKVYSPGGETLIWPRKVVRYLGFFLDPKLSFREHIRHYTVKACSTVNSLRMLGNSVRGLSPQDKRRLYISNVVPVMCYGAQLWWHPRWLRKKYAADEMQKAQSRAARWISGAFRTTPVGALDMSAGLLPIKEQVNKFMRRACLRVHTLHRGHPLRAYLPEVWAPNEHNIVPQIYMRNKGRAVFDRCAMRGRVEMQYVRPPRRKKDRHTPLTWIHEAYFRCDERFNATAPVAIPGFRLVDSYVDNDKLALHFLYPRDRARIPKKDPHGESFRRWFREEYAPVTTAAIQNPWSLTLVTDGSAVPAGQRGAAAARDVGPRPSTGAGWAVWKAPMPSLPLRDGSRACGHATVYDAELMALSRGCAALVRGWEAWSGSPEAAALRASGDYSFTLNIFVDNVAAANAVFACRNGPSARQAVLASQHVKSFLDRHPRHRVDVYWVPSHVERGGCGSFATQMNEHVDRLANAAAKAAPQPEFVSWAAARSIVTAEATAAWHRQMGSVEYRGRSNLLRKSEHKLIVPSKRHHLLSRYGASNAQYARVTRFMTGHYPSGEYRAKFNKEGPRTCLCTDAPETRDHTLYECEYWVRPRSIQPPSRLPRARRLELESAGKQLEIQAAEQRVDIHQVEEFLALNPLVGTFEWQDLMDHVRTVVYPARDAGDPNWQSATYLFFVQLTSARRRWYREWRRARSRAPFGDWVLAHRHPMRQVESELRRARAGREAPPEFPDWMTAVLRAAGALSKGPSVDAAQPGPPGESAPDVRPPRRAHALDLESDSEPDSDREPDDAAALRADPSSN</sequence>
<dbReference type="OrthoDB" id="2804491at2759"/>
<accession>A0A9P3LJ84</accession>
<evidence type="ECO:0000256" key="1">
    <source>
        <dbReference type="SAM" id="MobiDB-lite"/>
    </source>
</evidence>
<keyword evidence="4" id="KW-1185">Reference proteome</keyword>
<feature type="domain" description="RNase H type-1" evidence="2">
    <location>
        <begin position="344"/>
        <end position="523"/>
    </location>
</feature>
<feature type="compositionally biased region" description="Acidic residues" evidence="1">
    <location>
        <begin position="824"/>
        <end position="838"/>
    </location>
</feature>
<dbReference type="InterPro" id="IPR036397">
    <property type="entry name" value="RNaseH_sf"/>
</dbReference>
<dbReference type="EMBL" id="BPQB01000070">
    <property type="protein sequence ID" value="GJE97286.1"/>
    <property type="molecule type" value="Genomic_DNA"/>
</dbReference>
<protein>
    <recommendedName>
        <fullName evidence="2">RNase H type-1 domain-containing protein</fullName>
    </recommendedName>
</protein>
<evidence type="ECO:0000313" key="3">
    <source>
        <dbReference type="EMBL" id="GJE97286.1"/>
    </source>
</evidence>
<name>A0A9P3LJ84_9APHY</name>
<feature type="region of interest" description="Disordered" evidence="1">
    <location>
        <begin position="793"/>
        <end position="849"/>
    </location>
</feature>
<proteinExistence type="predicted"/>
<evidence type="ECO:0000313" key="4">
    <source>
        <dbReference type="Proteomes" id="UP000703269"/>
    </source>
</evidence>
<dbReference type="PROSITE" id="PS50879">
    <property type="entry name" value="RNASE_H_1"/>
    <property type="match status" value="1"/>
</dbReference>
<dbReference type="GO" id="GO:0004523">
    <property type="term" value="F:RNA-DNA hybrid ribonuclease activity"/>
    <property type="evidence" value="ECO:0007669"/>
    <property type="project" value="InterPro"/>
</dbReference>
<dbReference type="PANTHER" id="PTHR33481">
    <property type="entry name" value="REVERSE TRANSCRIPTASE"/>
    <property type="match status" value="1"/>
</dbReference>
<organism evidence="3 4">
    <name type="scientific">Phanerochaete sordida</name>
    <dbReference type="NCBI Taxonomy" id="48140"/>
    <lineage>
        <taxon>Eukaryota</taxon>
        <taxon>Fungi</taxon>
        <taxon>Dikarya</taxon>
        <taxon>Basidiomycota</taxon>
        <taxon>Agaricomycotina</taxon>
        <taxon>Agaricomycetes</taxon>
        <taxon>Polyporales</taxon>
        <taxon>Phanerochaetaceae</taxon>
        <taxon>Phanerochaete</taxon>
    </lineage>
</organism>
<evidence type="ECO:0000259" key="2">
    <source>
        <dbReference type="PROSITE" id="PS50879"/>
    </source>
</evidence>
<dbReference type="Proteomes" id="UP000703269">
    <property type="component" value="Unassembled WGS sequence"/>
</dbReference>
<dbReference type="InterPro" id="IPR002156">
    <property type="entry name" value="RNaseH_domain"/>
</dbReference>
<dbReference type="SUPFAM" id="SSF53098">
    <property type="entry name" value="Ribonuclease H-like"/>
    <property type="match status" value="1"/>
</dbReference>
<comment type="caution">
    <text evidence="3">The sequence shown here is derived from an EMBL/GenBank/DDBJ whole genome shotgun (WGS) entry which is preliminary data.</text>
</comment>
<dbReference type="GO" id="GO:0003676">
    <property type="term" value="F:nucleic acid binding"/>
    <property type="evidence" value="ECO:0007669"/>
    <property type="project" value="InterPro"/>
</dbReference>
<reference evidence="3 4" key="1">
    <citation type="submission" date="2021-08" db="EMBL/GenBank/DDBJ databases">
        <title>Draft Genome Sequence of Phanerochaete sordida strain YK-624.</title>
        <authorList>
            <person name="Mori T."/>
            <person name="Dohra H."/>
            <person name="Suzuki T."/>
            <person name="Kawagishi H."/>
            <person name="Hirai H."/>
        </authorList>
    </citation>
    <scope>NUCLEOTIDE SEQUENCE [LARGE SCALE GENOMIC DNA]</scope>
    <source>
        <strain evidence="3 4">YK-624</strain>
    </source>
</reference>
<dbReference type="AlphaFoldDB" id="A0A9P3LJ84"/>
<gene>
    <name evidence="3" type="ORF">PsYK624_135020</name>
</gene>
<dbReference type="Gene3D" id="3.30.420.10">
    <property type="entry name" value="Ribonuclease H-like superfamily/Ribonuclease H"/>
    <property type="match status" value="1"/>
</dbReference>
<dbReference type="InterPro" id="IPR012337">
    <property type="entry name" value="RNaseH-like_sf"/>
</dbReference>
<dbReference type="PANTHER" id="PTHR33481:SF1">
    <property type="entry name" value="ENDONUCLEASE_EXONUCLEASE_PHOSPHATASE DOMAIN-CONTAINING PROTEIN-RELATED"/>
    <property type="match status" value="1"/>
</dbReference>